<sequence>MIELLRTNDPVTVSFAEALLKDAGIAYQLLDLHMSVVEGSLGVLPRRLAVRDDQAAQARTLLVDAGIDVPPVGESRG</sequence>
<evidence type="ECO:0000259" key="1">
    <source>
        <dbReference type="Pfam" id="PF09413"/>
    </source>
</evidence>
<comment type="caution">
    <text evidence="2">The sequence shown here is derived from an EMBL/GenBank/DDBJ whole genome shotgun (WGS) entry which is preliminary data.</text>
</comment>
<name>A0A845QCR7_9HYPH</name>
<protein>
    <submittedName>
        <fullName evidence="2">DUF2007 domain-containing protein</fullName>
    </submittedName>
</protein>
<dbReference type="Gene3D" id="3.30.70.790">
    <property type="entry name" value="UreE, C-terminal domain"/>
    <property type="match status" value="1"/>
</dbReference>
<dbReference type="AlphaFoldDB" id="A0A845QCR7"/>
<dbReference type="Proteomes" id="UP000470384">
    <property type="component" value="Unassembled WGS sequence"/>
</dbReference>
<feature type="domain" description="DUF2007" evidence="1">
    <location>
        <begin position="1"/>
        <end position="65"/>
    </location>
</feature>
<dbReference type="GeneID" id="300655358"/>
<dbReference type="SUPFAM" id="SSF54913">
    <property type="entry name" value="GlnB-like"/>
    <property type="match status" value="1"/>
</dbReference>
<accession>A0A845QCR7</accession>
<reference evidence="2 3" key="1">
    <citation type="journal article" date="2016" name="Int. J. Syst. Evol. Microbiol.">
        <title>Pyruvatibacter mobilis gen. nov., sp. nov., a marine bacterium from the culture broth of Picochlorum sp. 122.</title>
        <authorList>
            <person name="Wang G."/>
            <person name="Tang M."/>
            <person name="Wu H."/>
            <person name="Dai S."/>
            <person name="Li T."/>
            <person name="Chen C."/>
            <person name="He H."/>
            <person name="Fan J."/>
            <person name="Xiang W."/>
            <person name="Li X."/>
        </authorList>
    </citation>
    <scope>NUCLEOTIDE SEQUENCE [LARGE SCALE GENOMIC DNA]</scope>
    <source>
        <strain evidence="2 3">GYP-11</strain>
    </source>
</reference>
<dbReference type="RefSeq" id="WP_160588277.1">
    <property type="nucleotide sequence ID" value="NZ_BMHN01000001.1"/>
</dbReference>
<dbReference type="InterPro" id="IPR011322">
    <property type="entry name" value="N-reg_PII-like_a/b"/>
</dbReference>
<evidence type="ECO:0000313" key="3">
    <source>
        <dbReference type="Proteomes" id="UP000470384"/>
    </source>
</evidence>
<evidence type="ECO:0000313" key="2">
    <source>
        <dbReference type="EMBL" id="NBG96209.1"/>
    </source>
</evidence>
<dbReference type="Pfam" id="PF09413">
    <property type="entry name" value="DUF2007"/>
    <property type="match status" value="1"/>
</dbReference>
<gene>
    <name evidence="2" type="ORF">GTQ45_10745</name>
</gene>
<organism evidence="2 3">
    <name type="scientific">Pyruvatibacter mobilis</name>
    <dbReference type="NCBI Taxonomy" id="1712261"/>
    <lineage>
        <taxon>Bacteria</taxon>
        <taxon>Pseudomonadati</taxon>
        <taxon>Pseudomonadota</taxon>
        <taxon>Alphaproteobacteria</taxon>
        <taxon>Hyphomicrobiales</taxon>
        <taxon>Parvibaculaceae</taxon>
        <taxon>Pyruvatibacter</taxon>
    </lineage>
</organism>
<dbReference type="OrthoDB" id="5297170at2"/>
<dbReference type="EMBL" id="WXYQ01000007">
    <property type="protein sequence ID" value="NBG96209.1"/>
    <property type="molecule type" value="Genomic_DNA"/>
</dbReference>
<keyword evidence="3" id="KW-1185">Reference proteome</keyword>
<dbReference type="InterPro" id="IPR018551">
    <property type="entry name" value="DUF2007"/>
</dbReference>
<proteinExistence type="predicted"/>